<proteinExistence type="predicted"/>
<reference evidence="4 5" key="1">
    <citation type="submission" date="2013-12" db="EMBL/GenBank/DDBJ databases">
        <authorList>
            <person name="Stott M."/>
        </authorList>
    </citation>
    <scope>NUCLEOTIDE SEQUENCE [LARGE SCALE GENOMIC DNA]</scope>
    <source>
        <strain evidence="4 5">K22</strain>
    </source>
</reference>
<sequence>MRNSWLRHHKRSPAFTIRQAREALSQKIDRYFLQRFPPRALKIGGFILFTFVSTLLLGGEFLRARTENYREGDVVRSTVISPADISAIDARETERRRAAAIEAVRPVWRYEPARAAGAQKFRAAWQDLQRQAATQPNAEQGEPVWTGEGDGRVARIIIAHRFDPEILNDLLRLLREANDGYVYDDREADNLRPEIRLVDGRTGAQSIISTNQTPLKSLSMARQTLRARLNLRLKDWPTEERDAIFGALAPLLAPTLIFDAQTTEAARREAAASVPPATITLKRNQVIAREGDTVTEHMLAQFEAVQNYGAAQRRPHHFIGLFLVIAALYWIAWKFTEKRSSTASLSLSLERAFMLLALSVIVETILMRVGFTVADSIASQSLRPPTNDPTLWSFAIPFASAALLVALLVDTQLAFITGLITALFAGLLAPNGMLMTFYALTSSAAAIYGIHRYRERQSVTLAGLFAGAVNALMALAVILAAQQPLTLNSALLAAGCGIAGGLLTTIFTSGGLPINESLFGILTDVKLLELSNADLPILSQLAMRAPGTNQHSHAVSQLAEDACRAIGANALLARIGALYHDIGKLAAPEMFVENQTGENPHDHLPPERSARILIHHVSYGLKLAKEIGLPKQIADFIPQHHGTRTLHFFLRKAQAQAAPGQSVDESQFRYPGPKPQSKEAAVMMLADSCEAAVRSLARPDPENISAIVSRIFDAVVSDGQLDECDLSLRELTKIREAMTNSLIAIYHPRVDYPGFNPPEEPPHSPSERERRGASYAGPAEVPISKGGEVEDEAISRRSD</sequence>
<feature type="transmembrane region" description="Helical" evidence="2">
    <location>
        <begin position="461"/>
        <end position="481"/>
    </location>
</feature>
<dbReference type="STRING" id="454194.PYK22_00097"/>
<gene>
    <name evidence="4" type="ORF">PYK22_00097</name>
</gene>
<dbReference type="PANTHER" id="PTHR36442">
    <property type="entry name" value="CYCLIC-DI-AMP PHOSPHODIESTERASE PGPH"/>
    <property type="match status" value="1"/>
</dbReference>
<evidence type="ECO:0000256" key="2">
    <source>
        <dbReference type="SAM" id="Phobius"/>
    </source>
</evidence>
<reference evidence="4 5" key="2">
    <citation type="submission" date="2015-01" db="EMBL/GenBank/DDBJ databases">
        <title>Complete genome sequence of Pyrinomonas methylaliphatogenes type strain K22T.</title>
        <authorList>
            <person name="Lee K.C.Y."/>
            <person name="Power J.F."/>
            <person name="Dunfield P.F."/>
            <person name="Morgan X.C."/>
            <person name="Huttenhower C."/>
            <person name="Stott M.B."/>
        </authorList>
    </citation>
    <scope>NUCLEOTIDE SEQUENCE [LARGE SCALE GENOMIC DNA]</scope>
    <source>
        <strain evidence="4 5">K22</strain>
    </source>
</reference>
<feature type="transmembrane region" description="Helical" evidence="2">
    <location>
        <begin position="415"/>
        <end position="440"/>
    </location>
</feature>
<dbReference type="InterPro" id="IPR052722">
    <property type="entry name" value="PgpH_phosphodiesterase"/>
</dbReference>
<dbReference type="InterPro" id="IPR006674">
    <property type="entry name" value="HD_domain"/>
</dbReference>
<feature type="transmembrane region" description="Helical" evidence="2">
    <location>
        <begin position="316"/>
        <end position="332"/>
    </location>
</feature>
<dbReference type="InterPro" id="IPR011621">
    <property type="entry name" value="Metal-dep_PHydrolase_7TM_intra"/>
</dbReference>
<organism evidence="4 5">
    <name type="scientific">Pyrinomonas methylaliphatogenes</name>
    <dbReference type="NCBI Taxonomy" id="454194"/>
    <lineage>
        <taxon>Bacteria</taxon>
        <taxon>Pseudomonadati</taxon>
        <taxon>Acidobacteriota</taxon>
        <taxon>Blastocatellia</taxon>
        <taxon>Blastocatellales</taxon>
        <taxon>Pyrinomonadaceae</taxon>
        <taxon>Pyrinomonas</taxon>
    </lineage>
</organism>
<dbReference type="CDD" id="cd00077">
    <property type="entry name" value="HDc"/>
    <property type="match status" value="1"/>
</dbReference>
<dbReference type="AlphaFoldDB" id="A0A0B6WVH4"/>
<dbReference type="OrthoDB" id="9806952at2"/>
<dbReference type="NCBIfam" id="TIGR00277">
    <property type="entry name" value="HDIG"/>
    <property type="match status" value="1"/>
</dbReference>
<dbReference type="Pfam" id="PF07698">
    <property type="entry name" value="7TM-7TMR_HD"/>
    <property type="match status" value="1"/>
</dbReference>
<feature type="compositionally biased region" description="Basic and acidic residues" evidence="1">
    <location>
        <begin position="760"/>
        <end position="772"/>
    </location>
</feature>
<evidence type="ECO:0000313" key="5">
    <source>
        <dbReference type="Proteomes" id="UP000031518"/>
    </source>
</evidence>
<dbReference type="RefSeq" id="WP_041973115.1">
    <property type="nucleotide sequence ID" value="NZ_CBXV010000001.1"/>
</dbReference>
<evidence type="ECO:0000259" key="3">
    <source>
        <dbReference type="PROSITE" id="PS51831"/>
    </source>
</evidence>
<feature type="transmembrane region" description="Helical" evidence="2">
    <location>
        <begin position="43"/>
        <end position="62"/>
    </location>
</feature>
<accession>A0A0B6WVH4</accession>
<dbReference type="InterPro" id="IPR011624">
    <property type="entry name" value="Metal-dep_PHydrolase_7TM_extra"/>
</dbReference>
<keyword evidence="2" id="KW-0812">Transmembrane</keyword>
<dbReference type="Pfam" id="PF07697">
    <property type="entry name" value="7TMR-HDED"/>
    <property type="match status" value="1"/>
</dbReference>
<feature type="transmembrane region" description="Helical" evidence="2">
    <location>
        <begin position="487"/>
        <end position="507"/>
    </location>
</feature>
<dbReference type="SMART" id="SM00471">
    <property type="entry name" value="HDc"/>
    <property type="match status" value="1"/>
</dbReference>
<dbReference type="InterPro" id="IPR006675">
    <property type="entry name" value="HDIG_dom"/>
</dbReference>
<dbReference type="PANTHER" id="PTHR36442:SF1">
    <property type="entry name" value="CYCLIC-DI-AMP PHOSPHODIESTERASE PGPH"/>
    <property type="match status" value="1"/>
</dbReference>
<dbReference type="Gene3D" id="1.10.3210.10">
    <property type="entry name" value="Hypothetical protein af1432"/>
    <property type="match status" value="1"/>
</dbReference>
<feature type="domain" description="HD" evidence="3">
    <location>
        <begin position="548"/>
        <end position="692"/>
    </location>
</feature>
<keyword evidence="5" id="KW-1185">Reference proteome</keyword>
<dbReference type="InterPro" id="IPR003607">
    <property type="entry name" value="HD/PDEase_dom"/>
</dbReference>
<name>A0A0B6WVH4_9BACT</name>
<evidence type="ECO:0000256" key="1">
    <source>
        <dbReference type="SAM" id="MobiDB-lite"/>
    </source>
</evidence>
<protein>
    <submittedName>
        <fullName evidence="4">Uncharacterized domain HDIG-containing protein</fullName>
    </submittedName>
</protein>
<feature type="region of interest" description="Disordered" evidence="1">
    <location>
        <begin position="753"/>
        <end position="799"/>
    </location>
</feature>
<dbReference type="Proteomes" id="UP000031518">
    <property type="component" value="Unassembled WGS sequence"/>
</dbReference>
<dbReference type="EMBL" id="CBXV010000001">
    <property type="protein sequence ID" value="CDM64105.1"/>
    <property type="molecule type" value="Genomic_DNA"/>
</dbReference>
<evidence type="ECO:0000313" key="4">
    <source>
        <dbReference type="EMBL" id="CDM64105.1"/>
    </source>
</evidence>
<dbReference type="PROSITE" id="PS51831">
    <property type="entry name" value="HD"/>
    <property type="match status" value="1"/>
</dbReference>
<dbReference type="Pfam" id="PF01966">
    <property type="entry name" value="HD"/>
    <property type="match status" value="1"/>
</dbReference>
<dbReference type="SUPFAM" id="SSF109604">
    <property type="entry name" value="HD-domain/PDEase-like"/>
    <property type="match status" value="1"/>
</dbReference>
<keyword evidence="2" id="KW-0472">Membrane</keyword>
<feature type="transmembrane region" description="Helical" evidence="2">
    <location>
        <begin position="352"/>
        <end position="371"/>
    </location>
</feature>
<keyword evidence="2" id="KW-1133">Transmembrane helix</keyword>
<feature type="transmembrane region" description="Helical" evidence="2">
    <location>
        <begin position="391"/>
        <end position="409"/>
    </location>
</feature>